<dbReference type="OrthoDB" id="273662at2759"/>
<reference evidence="2 3" key="1">
    <citation type="submission" date="2015-07" db="EMBL/GenBank/DDBJ databases">
        <title>High-quality genome of monoxenous trypanosomatid Leptomonas pyrrhocoris.</title>
        <authorList>
            <person name="Flegontov P."/>
            <person name="Butenko A."/>
            <person name="Firsov S."/>
            <person name="Vlcek C."/>
            <person name="Logacheva M.D."/>
            <person name="Field M."/>
            <person name="Filatov D."/>
            <person name="Flegontova O."/>
            <person name="Gerasimov E."/>
            <person name="Jackson A.P."/>
            <person name="Kelly S."/>
            <person name="Opperdoes F."/>
            <person name="O'Reilly A."/>
            <person name="Votypka J."/>
            <person name="Yurchenko V."/>
            <person name="Lukes J."/>
        </authorList>
    </citation>
    <scope>NUCLEOTIDE SEQUENCE [LARGE SCALE GENOMIC DNA]</scope>
    <source>
        <strain evidence="2">H10</strain>
    </source>
</reference>
<organism evidence="2 3">
    <name type="scientific">Leptomonas pyrrhocoris</name>
    <name type="common">Firebug parasite</name>
    <dbReference type="NCBI Taxonomy" id="157538"/>
    <lineage>
        <taxon>Eukaryota</taxon>
        <taxon>Discoba</taxon>
        <taxon>Euglenozoa</taxon>
        <taxon>Kinetoplastea</taxon>
        <taxon>Metakinetoplastina</taxon>
        <taxon>Trypanosomatida</taxon>
        <taxon>Trypanosomatidae</taxon>
        <taxon>Leishmaniinae</taxon>
        <taxon>Leptomonas</taxon>
    </lineage>
</organism>
<feature type="compositionally biased region" description="Basic residues" evidence="1">
    <location>
        <begin position="465"/>
        <end position="475"/>
    </location>
</feature>
<sequence length="622" mass="65950">MLRHTLSRWLERKSVRPVMSRAGRTASRPLPTPTATASASPGYRSGDTDDLDGSESLDLMDDIPIEPLGRPLHTSAAAHGSSRNMSAQEMLSRLERKYDLPPAGAQGGVGERRSEAPQEQRSAAGSARRVMSITRRPHSPPSATVGGTDEEAAHIDPAQGSLGKTARTPHGSHTAETMAGTSAGHMESTHEEQQHTASDVGDGAAASSSPTAAKSADAYRFLLNHIDAEIAALQRRHSSVTTRRQSVQTRQTQRIKELFELMEAPWTLLPTEMQPALPATGVDVYIKEQQLARQQRLSGGGSSANSNHLPNAAGHDGQDKMYVLALHKNYKSMPAGRKRFYEEAANYNAAVREEMKYQLTRGCTRFEAFLDRVKECTMEMAREGQMPEMPTGHAQQRFHAQRGASGSRYNGAVRAPWNAASAEGVSAGRRTNSLAGHEASAGEVAAGGETAEGGSLQESSTAVKTGRRKGRRASQRLKDAATTATIENAKSRVAATAVGADSPSPKKAKGKGRHTAPAHAKAFHAAKLSKGKRKTTKAARPAKAVAGGRGGAHGKKSPSSAAAAASPRKSGVSRSIPLPNLNRLALKKIEQIAAPPGKKKRVAAAVTKAAKAQSAGGKKRKR</sequence>
<feature type="region of interest" description="Disordered" evidence="1">
    <location>
        <begin position="293"/>
        <end position="316"/>
    </location>
</feature>
<feature type="region of interest" description="Disordered" evidence="1">
    <location>
        <begin position="439"/>
        <end position="622"/>
    </location>
</feature>
<feature type="compositionally biased region" description="Polar residues" evidence="1">
    <location>
        <begin position="293"/>
        <end position="309"/>
    </location>
</feature>
<accession>A0A0N0VD31</accession>
<feature type="compositionally biased region" description="Low complexity" evidence="1">
    <location>
        <begin position="557"/>
        <end position="570"/>
    </location>
</feature>
<dbReference type="EMBL" id="LGTL01000029">
    <property type="protein sequence ID" value="KPA74529.1"/>
    <property type="molecule type" value="Genomic_DNA"/>
</dbReference>
<proteinExistence type="predicted"/>
<dbReference type="OMA" id="TIKECTM"/>
<evidence type="ECO:0000256" key="1">
    <source>
        <dbReference type="SAM" id="MobiDB-lite"/>
    </source>
</evidence>
<dbReference type="VEuPathDB" id="TriTrypDB:LpyrH10_29_0980"/>
<evidence type="ECO:0000313" key="3">
    <source>
        <dbReference type="Proteomes" id="UP000037923"/>
    </source>
</evidence>
<dbReference type="Proteomes" id="UP000037923">
    <property type="component" value="Unassembled WGS sequence"/>
</dbReference>
<feature type="region of interest" description="Disordered" evidence="1">
    <location>
        <begin position="12"/>
        <end position="211"/>
    </location>
</feature>
<feature type="compositionally biased region" description="Low complexity" evidence="1">
    <location>
        <begin position="197"/>
        <end position="211"/>
    </location>
</feature>
<gene>
    <name evidence="2" type="ORF">ABB37_09183</name>
</gene>
<feature type="compositionally biased region" description="Low complexity" evidence="1">
    <location>
        <begin position="603"/>
        <end position="616"/>
    </location>
</feature>
<feature type="compositionally biased region" description="Acidic residues" evidence="1">
    <location>
        <begin position="48"/>
        <end position="64"/>
    </location>
</feature>
<keyword evidence="3" id="KW-1185">Reference proteome</keyword>
<protein>
    <submittedName>
        <fullName evidence="2">Uncharacterized protein</fullName>
    </submittedName>
</protein>
<dbReference type="EMBL" id="LGTL01000029">
    <property type="protein sequence ID" value="KPA74528.1"/>
    <property type="molecule type" value="Genomic_DNA"/>
</dbReference>
<dbReference type="AlphaFoldDB" id="A0A0N0VD31"/>
<evidence type="ECO:0000313" key="2">
    <source>
        <dbReference type="EMBL" id="KPA74528.1"/>
    </source>
</evidence>
<dbReference type="RefSeq" id="XP_015652968.1">
    <property type="nucleotide sequence ID" value="XM_015808515.1"/>
</dbReference>
<feature type="compositionally biased region" description="Low complexity" evidence="1">
    <location>
        <begin position="439"/>
        <end position="454"/>
    </location>
</feature>
<comment type="caution">
    <text evidence="2">The sequence shown here is derived from an EMBL/GenBank/DDBJ whole genome shotgun (WGS) entry which is preliminary data.</text>
</comment>
<dbReference type="GeneID" id="26909466"/>
<dbReference type="RefSeq" id="XP_015652967.1">
    <property type="nucleotide sequence ID" value="XM_015808514.1"/>
</dbReference>
<feature type="compositionally biased region" description="Basic residues" evidence="1">
    <location>
        <begin position="506"/>
        <end position="537"/>
    </location>
</feature>
<name>A0A0N0VD31_LEPPY</name>